<dbReference type="Proteomes" id="UP000283587">
    <property type="component" value="Unassembled WGS sequence"/>
</dbReference>
<feature type="transmembrane region" description="Helical" evidence="4">
    <location>
        <begin position="226"/>
        <end position="246"/>
    </location>
</feature>
<evidence type="ECO:0000256" key="4">
    <source>
        <dbReference type="SAM" id="Phobius"/>
    </source>
</evidence>
<dbReference type="SUPFAM" id="SSF103473">
    <property type="entry name" value="MFS general substrate transporter"/>
    <property type="match status" value="1"/>
</dbReference>
<evidence type="ECO:0000256" key="1">
    <source>
        <dbReference type="ARBA" id="ARBA00022692"/>
    </source>
</evidence>
<dbReference type="RefSeq" id="WP_119896650.1">
    <property type="nucleotide sequence ID" value="NZ_QZEW01000008.1"/>
</dbReference>
<dbReference type="Gene3D" id="1.20.1250.20">
    <property type="entry name" value="MFS general substrate transporter like domains"/>
    <property type="match status" value="1"/>
</dbReference>
<accession>A0A419ABC7</accession>
<feature type="transmembrane region" description="Helical" evidence="4">
    <location>
        <begin position="184"/>
        <end position="206"/>
    </location>
</feature>
<feature type="transmembrane region" description="Helical" evidence="4">
    <location>
        <begin position="122"/>
        <end position="145"/>
    </location>
</feature>
<dbReference type="GO" id="GO:0022857">
    <property type="term" value="F:transmembrane transporter activity"/>
    <property type="evidence" value="ECO:0007669"/>
    <property type="project" value="InterPro"/>
</dbReference>
<feature type="transmembrane region" description="Helical" evidence="4">
    <location>
        <begin position="68"/>
        <end position="86"/>
    </location>
</feature>
<feature type="transmembrane region" description="Helical" evidence="4">
    <location>
        <begin position="297"/>
        <end position="315"/>
    </location>
</feature>
<feature type="transmembrane region" description="Helical" evidence="4">
    <location>
        <begin position="354"/>
        <end position="377"/>
    </location>
</feature>
<proteinExistence type="predicted"/>
<dbReference type="InterPro" id="IPR036259">
    <property type="entry name" value="MFS_trans_sf"/>
</dbReference>
<organism evidence="5 6">
    <name type="scientific">Paracoccus siganidrum</name>
    <dbReference type="NCBI Taxonomy" id="1276757"/>
    <lineage>
        <taxon>Bacteria</taxon>
        <taxon>Pseudomonadati</taxon>
        <taxon>Pseudomonadota</taxon>
        <taxon>Alphaproteobacteria</taxon>
        <taxon>Rhodobacterales</taxon>
        <taxon>Paracoccaceae</taxon>
        <taxon>Paracoccus</taxon>
    </lineage>
</organism>
<feature type="transmembrane region" description="Helical" evidence="4">
    <location>
        <begin position="152"/>
        <end position="172"/>
    </location>
</feature>
<name>A0A419ABC7_9RHOB</name>
<evidence type="ECO:0000256" key="2">
    <source>
        <dbReference type="ARBA" id="ARBA00022989"/>
    </source>
</evidence>
<keyword evidence="1 4" id="KW-0812">Transmembrane</keyword>
<dbReference type="AlphaFoldDB" id="A0A419ABC7"/>
<reference evidence="6" key="1">
    <citation type="submission" date="2018-09" db="EMBL/GenBank/DDBJ databases">
        <title>Paracoccus onubensis nov. sp. a moderate halophilic bacterium isolated from Gruta de las Maravillas (Aracena, Spain).</title>
        <authorList>
            <person name="Jurado V."/>
            <person name="Gutierrez-Patricio S."/>
            <person name="Gonzalez-Pimentel J.L."/>
            <person name="Miller A.Z."/>
            <person name="Laiz L."/>
            <person name="Saiz-Jimenez C."/>
        </authorList>
    </citation>
    <scope>NUCLEOTIDE SEQUENCE [LARGE SCALE GENOMIC DNA]</scope>
    <source>
        <strain evidence="6">DSM 26381</strain>
    </source>
</reference>
<dbReference type="EMBL" id="QZEW01000008">
    <property type="protein sequence ID" value="RJL20766.1"/>
    <property type="molecule type" value="Genomic_DNA"/>
</dbReference>
<keyword evidence="2 4" id="KW-1133">Transmembrane helix</keyword>
<sequence>MIRRLDGIFGHRVAAPQRTVGLVGLDPDGWAAQTLAGFVGSVALSPLMLLPVLVYAYDVKLGFGPDTAGRISSAALLGLAMATVLVSLRTKHWSMGRVSVVGMALMLFFSAMSLVLQDLTSFFLLTFLAGFGGGLAQAAVSAALARTQRSERAFAIFTCFQFVYPGLGAWFLPSLLEGGWGFDVLLLCQMALIVAALGLAPVVGAFRLRAELLAADQEPHPDQMEWALLLHLPAALSTIGFMIYGASNGAIWAYSEGIGRLSGLDVTQISNIIALANVIAGVAALGVIWLGNRLGHFIPLIVGILAQLLSIWILVTFQSGAGFLLGTMIFTIAWAVVFPYFLSIQSDLDHSGTVVAFGQFTNLIGTAAGPSIAAYVLGGDGDYVSAMNISMWMTVLALVPMIAILIIRRRRLGH</sequence>
<feature type="transmembrane region" description="Helical" evidence="4">
    <location>
        <begin position="321"/>
        <end position="342"/>
    </location>
</feature>
<dbReference type="InterPro" id="IPR011701">
    <property type="entry name" value="MFS"/>
</dbReference>
<evidence type="ECO:0000313" key="5">
    <source>
        <dbReference type="EMBL" id="RJL20766.1"/>
    </source>
</evidence>
<feature type="transmembrane region" description="Helical" evidence="4">
    <location>
        <begin position="98"/>
        <end position="116"/>
    </location>
</feature>
<feature type="transmembrane region" description="Helical" evidence="4">
    <location>
        <begin position="35"/>
        <end position="56"/>
    </location>
</feature>
<protein>
    <submittedName>
        <fullName evidence="5">MFS transporter</fullName>
    </submittedName>
</protein>
<feature type="transmembrane region" description="Helical" evidence="4">
    <location>
        <begin position="389"/>
        <end position="407"/>
    </location>
</feature>
<evidence type="ECO:0000256" key="3">
    <source>
        <dbReference type="ARBA" id="ARBA00023136"/>
    </source>
</evidence>
<feature type="transmembrane region" description="Helical" evidence="4">
    <location>
        <begin position="266"/>
        <end position="290"/>
    </location>
</feature>
<keyword evidence="3 4" id="KW-0472">Membrane</keyword>
<keyword evidence="6" id="KW-1185">Reference proteome</keyword>
<dbReference type="Pfam" id="PF07690">
    <property type="entry name" value="MFS_1"/>
    <property type="match status" value="1"/>
</dbReference>
<comment type="caution">
    <text evidence="5">The sequence shown here is derived from an EMBL/GenBank/DDBJ whole genome shotgun (WGS) entry which is preliminary data.</text>
</comment>
<gene>
    <name evidence="5" type="ORF">D3P05_02710</name>
</gene>
<dbReference type="OrthoDB" id="7759196at2"/>
<evidence type="ECO:0000313" key="6">
    <source>
        <dbReference type="Proteomes" id="UP000283587"/>
    </source>
</evidence>